<evidence type="ECO:0000313" key="2">
    <source>
        <dbReference type="EMBL" id="CAF9937829.1"/>
    </source>
</evidence>
<name>A0A8H3GAE7_9LECA</name>
<dbReference type="Pfam" id="PF23868">
    <property type="entry name" value="Mmc1_C"/>
    <property type="match status" value="1"/>
</dbReference>
<comment type="caution">
    <text evidence="2">The sequence shown here is derived from an EMBL/GenBank/DDBJ whole genome shotgun (WGS) entry which is preliminary data.</text>
</comment>
<dbReference type="EMBL" id="CAJPDT010000102">
    <property type="protein sequence ID" value="CAF9937829.1"/>
    <property type="molecule type" value="Genomic_DNA"/>
</dbReference>
<proteinExistence type="predicted"/>
<organism evidence="2 3">
    <name type="scientific">Imshaugia aleurites</name>
    <dbReference type="NCBI Taxonomy" id="172621"/>
    <lineage>
        <taxon>Eukaryota</taxon>
        <taxon>Fungi</taxon>
        <taxon>Dikarya</taxon>
        <taxon>Ascomycota</taxon>
        <taxon>Pezizomycotina</taxon>
        <taxon>Lecanoromycetes</taxon>
        <taxon>OSLEUM clade</taxon>
        <taxon>Lecanoromycetidae</taxon>
        <taxon>Lecanorales</taxon>
        <taxon>Lecanorineae</taxon>
        <taxon>Parmeliaceae</taxon>
        <taxon>Imshaugia</taxon>
    </lineage>
</organism>
<accession>A0A8H3GAE7</accession>
<dbReference type="Proteomes" id="UP000664534">
    <property type="component" value="Unassembled WGS sequence"/>
</dbReference>
<evidence type="ECO:0000259" key="1">
    <source>
        <dbReference type="Pfam" id="PF23868"/>
    </source>
</evidence>
<feature type="domain" description="Mmc1 C-terminal" evidence="1">
    <location>
        <begin position="381"/>
        <end position="597"/>
    </location>
</feature>
<evidence type="ECO:0000313" key="3">
    <source>
        <dbReference type="Proteomes" id="UP000664534"/>
    </source>
</evidence>
<dbReference type="AlphaFoldDB" id="A0A8H3GAE7"/>
<reference evidence="2" key="1">
    <citation type="submission" date="2021-03" db="EMBL/GenBank/DDBJ databases">
        <authorList>
            <person name="Tagirdzhanova G."/>
        </authorList>
    </citation>
    <scope>NUCLEOTIDE SEQUENCE</scope>
</reference>
<dbReference type="OrthoDB" id="5319015at2759"/>
<dbReference type="InterPro" id="IPR056196">
    <property type="entry name" value="Mmc1_C"/>
</dbReference>
<dbReference type="PANTHER" id="PTHR38644">
    <property type="entry name" value="EXPRESSED PROTEIN"/>
    <property type="match status" value="1"/>
</dbReference>
<sequence length="646" mass="71702">MPPKLPLTRKAAPSLFLSPRPFVCPSCRYKQARAPSIYPARSRSPANSKARRTTLQFRTASTTASVTAVNVKKDIPHRFRNLHKSFKALETEAAVYVNLSQLRLGLRGLESENAVTRIAVLGLNGYNGPRRLARALLADPLASEQRWERLLTADDNEEKAILLRYGDLVDVDDRHPLVKTLSVPSATLQAHNLEILVHASSATDQSYGEAGAANLLVPGLETQSSTSGRLSTITFPVHKVIICQEGLQDLGTIPKIGMHDGRMFKVIIDWSWSTLQQQSQSVRSVSPINLALGEAAIDAFRQSLQRSVEYEHLWFDAGMPGVATWLPDGTEAQDGGMKPTIRGLLEVICNNARNSIAQEDESSIQRQKNSTISVATKNIIEQGISIWAENAHTELRDRLNSAFHSQSWKRIKWWKLFWRVDDVGYIASDILQKAWLVEAEKEMIWLSGRIHQSGLLGPPKLRPTAVLDPDDEVSLGGHPPAPSVSDLVEKVSSHEVVEDHVFQHPWLQNIYRARSALSRFTVPPLQSLSQSLLLQTISTNALTSSLSALLYVSVSTTSPYEAGAIAAVGLVWSLRRLQTRWENARSTWEAQIREDGRRVLRHVEDVARATVREGGMGEVDSLGEEARRVAREAVARAERALEDMHS</sequence>
<protein>
    <recommendedName>
        <fullName evidence="1">Mmc1 C-terminal domain-containing protein</fullName>
    </recommendedName>
</protein>
<dbReference type="Pfam" id="PF23867">
    <property type="entry name" value="Mmc1_N"/>
    <property type="match status" value="1"/>
</dbReference>
<keyword evidence="3" id="KW-1185">Reference proteome</keyword>
<dbReference type="PANTHER" id="PTHR38644:SF1">
    <property type="entry name" value="EXPRESSED PROTEIN"/>
    <property type="match status" value="1"/>
</dbReference>
<gene>
    <name evidence="2" type="ORF">IMSHALPRED_000562</name>
</gene>